<dbReference type="Proteomes" id="UP000278746">
    <property type="component" value="Unassembled WGS sequence"/>
</dbReference>
<proteinExistence type="predicted"/>
<dbReference type="EMBL" id="RHIB01000003">
    <property type="protein sequence ID" value="RNA66896.1"/>
    <property type="molecule type" value="Genomic_DNA"/>
</dbReference>
<evidence type="ECO:0000256" key="1">
    <source>
        <dbReference type="SAM" id="SignalP"/>
    </source>
</evidence>
<organism evidence="2 3">
    <name type="scientific">Alteribacter keqinensis</name>
    <dbReference type="NCBI Taxonomy" id="2483800"/>
    <lineage>
        <taxon>Bacteria</taxon>
        <taxon>Bacillati</taxon>
        <taxon>Bacillota</taxon>
        <taxon>Bacilli</taxon>
        <taxon>Bacillales</taxon>
        <taxon>Bacillaceae</taxon>
        <taxon>Alteribacter</taxon>
    </lineage>
</organism>
<dbReference type="AlphaFoldDB" id="A0A3M7TP41"/>
<dbReference type="OrthoDB" id="2966745at2"/>
<feature type="chain" id="PRO_5039137930" evidence="1">
    <location>
        <begin position="21"/>
        <end position="88"/>
    </location>
</feature>
<evidence type="ECO:0000313" key="2">
    <source>
        <dbReference type="EMBL" id="RNA66896.1"/>
    </source>
</evidence>
<sequence length="88" mass="9566">MKRFFLFAVMVMALALTGCGDQELSAAESIESRINEDLGISPYIPEHDEYPLGTAVIKYDFTLEGGEAVKGDPVKIEVPGTTRILSDS</sequence>
<name>A0A3M7TP41_9BACI</name>
<keyword evidence="1" id="KW-0732">Signal</keyword>
<accession>A0A3M7TP41</accession>
<reference evidence="2 3" key="1">
    <citation type="submission" date="2018-10" db="EMBL/GenBank/DDBJ databases">
        <title>Bacillus Keqinensis sp. nov., a moderately halophilic bacterium isolated from a saline-alkaline lake.</title>
        <authorList>
            <person name="Wang H."/>
        </authorList>
    </citation>
    <scope>NUCLEOTIDE SEQUENCE [LARGE SCALE GENOMIC DNA]</scope>
    <source>
        <strain evidence="2 3">KQ-3</strain>
    </source>
</reference>
<dbReference type="PROSITE" id="PS51257">
    <property type="entry name" value="PROKAR_LIPOPROTEIN"/>
    <property type="match status" value="1"/>
</dbReference>
<gene>
    <name evidence="2" type="ORF">EBO34_16980</name>
</gene>
<dbReference type="RefSeq" id="WP_122900795.1">
    <property type="nucleotide sequence ID" value="NZ_RHIB01000003.1"/>
</dbReference>
<feature type="signal peptide" evidence="1">
    <location>
        <begin position="1"/>
        <end position="20"/>
    </location>
</feature>
<keyword evidence="3" id="KW-1185">Reference proteome</keyword>
<protein>
    <submittedName>
        <fullName evidence="2">Uncharacterized protein</fullName>
    </submittedName>
</protein>
<evidence type="ECO:0000313" key="3">
    <source>
        <dbReference type="Proteomes" id="UP000278746"/>
    </source>
</evidence>
<comment type="caution">
    <text evidence="2">The sequence shown here is derived from an EMBL/GenBank/DDBJ whole genome shotgun (WGS) entry which is preliminary data.</text>
</comment>